<accession>A0A9X2B5K1</accession>
<evidence type="ECO:0000256" key="1">
    <source>
        <dbReference type="ARBA" id="ARBA00009677"/>
    </source>
</evidence>
<gene>
    <name evidence="6" type="ORF">MUG84_13675</name>
</gene>
<feature type="domain" description="Flagellar basal-body/hook protein C-terminal" evidence="4">
    <location>
        <begin position="226"/>
        <end position="271"/>
    </location>
</feature>
<dbReference type="PANTHER" id="PTHR30435:SF19">
    <property type="entry name" value="FLAGELLAR BASAL-BODY ROD PROTEIN FLGG"/>
    <property type="match status" value="1"/>
</dbReference>
<feature type="domain" description="Flagellar basal body rod protein N-terminal" evidence="3">
    <location>
        <begin position="12"/>
        <end position="35"/>
    </location>
</feature>
<sequence>MNNSMISAMVSMNSIQRKLDIIADNIANLDTVGYKQKDTSFEDTLTTVMQQPKDFQQQGRFSPLGYTTGYGVRMGDVTRDTTQGPLEQTNNPLDLAIEGSGMFAVEAYGKRAYTREGGFHFAPDPSDPGSMVLLNNQGYFVLSDKNEHIKVSDKAKVAIDSHGKVIVDENGKMTSPYTLKVLKPLREDALQQMDGNLFVIPTSLTENQVFEKPPAGGGIPENTSIRSGYLEKSNVDYMGQITDMMQMQRAYQLAARAISSSDTMMNLANNMRG</sequence>
<dbReference type="PANTHER" id="PTHR30435">
    <property type="entry name" value="FLAGELLAR PROTEIN"/>
    <property type="match status" value="1"/>
</dbReference>
<keyword evidence="6" id="KW-0969">Cilium</keyword>
<dbReference type="Pfam" id="PF06429">
    <property type="entry name" value="Flg_bbr_C"/>
    <property type="match status" value="1"/>
</dbReference>
<dbReference type="AlphaFoldDB" id="A0A9X2B5K1"/>
<dbReference type="InterPro" id="IPR020013">
    <property type="entry name" value="Flagellar_FlgE/F/G"/>
</dbReference>
<evidence type="ECO:0000259" key="5">
    <source>
        <dbReference type="Pfam" id="PF22692"/>
    </source>
</evidence>
<dbReference type="SUPFAM" id="SSF117143">
    <property type="entry name" value="Flagellar hook protein flgE"/>
    <property type="match status" value="1"/>
</dbReference>
<proteinExistence type="inferred from homology"/>
<evidence type="ECO:0000313" key="6">
    <source>
        <dbReference type="EMBL" id="MCJ8012782.1"/>
    </source>
</evidence>
<name>A0A9X2B5K1_9BACL</name>
<protein>
    <submittedName>
        <fullName evidence="6">Flagellar hook-basal body protein</fullName>
    </submittedName>
</protein>
<dbReference type="InterPro" id="IPR053967">
    <property type="entry name" value="LlgE_F_G-like_D1"/>
</dbReference>
<keyword evidence="7" id="KW-1185">Reference proteome</keyword>
<dbReference type="InterPro" id="IPR037925">
    <property type="entry name" value="FlgE/F/G-like"/>
</dbReference>
<keyword evidence="6" id="KW-0282">Flagellum</keyword>
<dbReference type="GO" id="GO:0009425">
    <property type="term" value="C:bacterial-type flagellum basal body"/>
    <property type="evidence" value="ECO:0007669"/>
    <property type="project" value="UniProtKB-SubCell"/>
</dbReference>
<evidence type="ECO:0000259" key="4">
    <source>
        <dbReference type="Pfam" id="PF06429"/>
    </source>
</evidence>
<organism evidence="6 7">
    <name type="scientific">Paenibacillus mangrovi</name>
    <dbReference type="NCBI Taxonomy" id="2931978"/>
    <lineage>
        <taxon>Bacteria</taxon>
        <taxon>Bacillati</taxon>
        <taxon>Bacillota</taxon>
        <taxon>Bacilli</taxon>
        <taxon>Bacillales</taxon>
        <taxon>Paenibacillaceae</taxon>
        <taxon>Paenibacillus</taxon>
    </lineage>
</organism>
<dbReference type="Pfam" id="PF22692">
    <property type="entry name" value="LlgE_F_G_D1"/>
    <property type="match status" value="1"/>
</dbReference>
<keyword evidence="6" id="KW-0966">Cell projection</keyword>
<dbReference type="NCBIfam" id="TIGR03506">
    <property type="entry name" value="FlgEFG_subfam"/>
    <property type="match status" value="1"/>
</dbReference>
<dbReference type="EMBL" id="JALIRP010000005">
    <property type="protein sequence ID" value="MCJ8012782.1"/>
    <property type="molecule type" value="Genomic_DNA"/>
</dbReference>
<keyword evidence="2" id="KW-0975">Bacterial flagellum</keyword>
<evidence type="ECO:0000256" key="2">
    <source>
        <dbReference type="RuleBase" id="RU362116"/>
    </source>
</evidence>
<comment type="caution">
    <text evidence="6">The sequence shown here is derived from an EMBL/GenBank/DDBJ whole genome shotgun (WGS) entry which is preliminary data.</text>
</comment>
<feature type="domain" description="Flagellar hook protein FlgE/F/G-like D1" evidence="5">
    <location>
        <begin position="96"/>
        <end position="166"/>
    </location>
</feature>
<evidence type="ECO:0000259" key="3">
    <source>
        <dbReference type="Pfam" id="PF00460"/>
    </source>
</evidence>
<dbReference type="Pfam" id="PF00460">
    <property type="entry name" value="Flg_bb_rod"/>
    <property type="match status" value="1"/>
</dbReference>
<dbReference type="InterPro" id="IPR001444">
    <property type="entry name" value="Flag_bb_rod_N"/>
</dbReference>
<dbReference type="GO" id="GO:0071978">
    <property type="term" value="P:bacterial-type flagellum-dependent swarming motility"/>
    <property type="evidence" value="ECO:0007669"/>
    <property type="project" value="TreeGrafter"/>
</dbReference>
<dbReference type="InterPro" id="IPR010930">
    <property type="entry name" value="Flg_bb/hook_C_dom"/>
</dbReference>
<dbReference type="Proteomes" id="UP001139347">
    <property type="component" value="Unassembled WGS sequence"/>
</dbReference>
<comment type="similarity">
    <text evidence="1 2">Belongs to the flagella basal body rod proteins family.</text>
</comment>
<reference evidence="6" key="1">
    <citation type="submission" date="2022-04" db="EMBL/GenBank/DDBJ databases">
        <title>Paenibacillus mangrovi sp. nov., a novel endophytic bacterium isolated from bark of Kandelia candel.</title>
        <authorList>
            <person name="Tuo L."/>
        </authorList>
    </citation>
    <scope>NUCLEOTIDE SEQUENCE</scope>
    <source>
        <strain evidence="6">KQZ6P-2</strain>
    </source>
</reference>
<evidence type="ECO:0000313" key="7">
    <source>
        <dbReference type="Proteomes" id="UP001139347"/>
    </source>
</evidence>
<comment type="subcellular location">
    <subcellularLocation>
        <location evidence="2">Bacterial flagellum basal body</location>
    </subcellularLocation>
</comment>